<dbReference type="AlphaFoldDB" id="A0A1E5CZT2"/>
<dbReference type="Proteomes" id="UP000094165">
    <property type="component" value="Unassembled WGS sequence"/>
</dbReference>
<keyword evidence="3" id="KW-1185">Reference proteome</keyword>
<gene>
    <name evidence="2" type="ORF">A130_15485</name>
</gene>
<proteinExistence type="predicted"/>
<organism evidence="2 3">
    <name type="scientific">Vibrio genomosp. F6 str. FF-238</name>
    <dbReference type="NCBI Taxonomy" id="1191298"/>
    <lineage>
        <taxon>Bacteria</taxon>
        <taxon>Pseudomonadati</taxon>
        <taxon>Pseudomonadota</taxon>
        <taxon>Gammaproteobacteria</taxon>
        <taxon>Vibrionales</taxon>
        <taxon>Vibrionaceae</taxon>
        <taxon>Vibrio</taxon>
    </lineage>
</organism>
<name>A0A1E5CZT2_9VIBR</name>
<evidence type="ECO:0000313" key="2">
    <source>
        <dbReference type="EMBL" id="OEE76437.1"/>
    </source>
</evidence>
<evidence type="ECO:0000313" key="3">
    <source>
        <dbReference type="Proteomes" id="UP000094165"/>
    </source>
</evidence>
<reference evidence="2 3" key="1">
    <citation type="journal article" date="2012" name="Science">
        <title>Ecological populations of bacteria act as socially cohesive units of antibiotic production and resistance.</title>
        <authorList>
            <person name="Cordero O.X."/>
            <person name="Wildschutte H."/>
            <person name="Kirkup B."/>
            <person name="Proehl S."/>
            <person name="Ngo L."/>
            <person name="Hussain F."/>
            <person name="Le Roux F."/>
            <person name="Mincer T."/>
            <person name="Polz M.F."/>
        </authorList>
    </citation>
    <scope>NUCLEOTIDE SEQUENCE [LARGE SCALE GENOMIC DNA]</scope>
    <source>
        <strain evidence="2 3">FF-238</strain>
    </source>
</reference>
<dbReference type="EMBL" id="AJYW02000120">
    <property type="protein sequence ID" value="OEE76437.1"/>
    <property type="molecule type" value="Genomic_DNA"/>
</dbReference>
<feature type="transmembrane region" description="Helical" evidence="1">
    <location>
        <begin position="12"/>
        <end position="35"/>
    </location>
</feature>
<keyword evidence="1" id="KW-0472">Membrane</keyword>
<accession>A0A1E5CZT2</accession>
<comment type="caution">
    <text evidence="2">The sequence shown here is derived from an EMBL/GenBank/DDBJ whole genome shotgun (WGS) entry which is preliminary data.</text>
</comment>
<evidence type="ECO:0000256" key="1">
    <source>
        <dbReference type="SAM" id="Phobius"/>
    </source>
</evidence>
<protein>
    <recommendedName>
        <fullName evidence="4">DUF4381 domain-containing protein</fullName>
    </recommendedName>
</protein>
<dbReference type="RefSeq" id="WP_017052783.1">
    <property type="nucleotide sequence ID" value="NZ_AJYW02000120.1"/>
</dbReference>
<keyword evidence="1" id="KW-1133">Transmembrane helix</keyword>
<evidence type="ECO:0008006" key="4">
    <source>
        <dbReference type="Google" id="ProtNLM"/>
    </source>
</evidence>
<sequence length="132" mass="15124">MITIVNDVDWGAISLLNFMNSWLPGIFTFFLGFLFEKWSSRRKLKTELKNNLLEIFIPTFNSGEVISVDLAESTNFKLKATLNAYKRIYPNTFNEKAVEELSKIFADGFMVGDEVNPSYLDADKVQDLIKVL</sequence>
<keyword evidence="1" id="KW-0812">Transmembrane</keyword>